<organism evidence="1 2">
    <name type="scientific">Nonomuraea aridisoli</name>
    <dbReference type="NCBI Taxonomy" id="2070368"/>
    <lineage>
        <taxon>Bacteria</taxon>
        <taxon>Bacillati</taxon>
        <taxon>Actinomycetota</taxon>
        <taxon>Actinomycetes</taxon>
        <taxon>Streptosporangiales</taxon>
        <taxon>Streptosporangiaceae</taxon>
        <taxon>Nonomuraea</taxon>
    </lineage>
</organism>
<gene>
    <name evidence="1" type="ORF">C1J01_10775</name>
</gene>
<protein>
    <submittedName>
        <fullName evidence="1">Uncharacterized protein</fullName>
    </submittedName>
</protein>
<dbReference type="RefSeq" id="WP_111178785.1">
    <property type="nucleotide sequence ID" value="NZ_POUD01000032.1"/>
</dbReference>
<evidence type="ECO:0000313" key="2">
    <source>
        <dbReference type="Proteomes" id="UP000249304"/>
    </source>
</evidence>
<keyword evidence="2" id="KW-1185">Reference proteome</keyword>
<sequence>MRLDIRPLARPGTRLTLLRDLVCDLVLNPKLVTFVRADGKVLLSDRYTVWDLAKVRLDVDGVNISAAHLPGLPPDGTYTWHRTRAPELLDRRPALNLAGKWIKYSSTDGKPLRTVEWSPWSCDGARIGELRGRPVAVNGDWLTRVTERFPCYRTAGRRPAQHLDVLDDHMPGEVVGVIASMRLAPALDVDSLLLAEVVDHGVGWGARRRSRKNAA</sequence>
<accession>A0A2W2E6K0</accession>
<dbReference type="Proteomes" id="UP000249304">
    <property type="component" value="Unassembled WGS sequence"/>
</dbReference>
<name>A0A2W2E6K0_9ACTN</name>
<proteinExistence type="predicted"/>
<comment type="caution">
    <text evidence="1">The sequence shown here is derived from an EMBL/GenBank/DDBJ whole genome shotgun (WGS) entry which is preliminary data.</text>
</comment>
<dbReference type="AlphaFoldDB" id="A0A2W2E6K0"/>
<evidence type="ECO:0000313" key="1">
    <source>
        <dbReference type="EMBL" id="PZG19916.1"/>
    </source>
</evidence>
<dbReference type="EMBL" id="POUD01000032">
    <property type="protein sequence ID" value="PZG19916.1"/>
    <property type="molecule type" value="Genomic_DNA"/>
</dbReference>
<dbReference type="OrthoDB" id="4163816at2"/>
<reference evidence="1 2" key="1">
    <citation type="submission" date="2018-01" db="EMBL/GenBank/DDBJ databases">
        <title>Draft genome sequence of Nonomuraea sp. KC333.</title>
        <authorList>
            <person name="Sahin N."/>
            <person name="Saygin H."/>
            <person name="Ay H."/>
        </authorList>
    </citation>
    <scope>NUCLEOTIDE SEQUENCE [LARGE SCALE GENOMIC DNA]</scope>
    <source>
        <strain evidence="1 2">KC333</strain>
    </source>
</reference>